<dbReference type="eggNOG" id="COG1305">
    <property type="taxonomic scope" value="Bacteria"/>
</dbReference>
<protein>
    <recommendedName>
        <fullName evidence="1">Transglutaminase-like domain-containing protein</fullName>
    </recommendedName>
</protein>
<sequence>MCEYFIEMEDRLKNHPFADSIKKFILSFEDEELKKYLSFLYLHMPYADIANVDKEIILDYARAGVNLRNTRCKELDEDIFLNYVLFHRIGSEKIVANRTYFYELVKDLLGDSEKENVIKLNYFCGKNVTYRTTDIRTLDPITVYNSSFGRCGEESIFGVSVFRAAGIPARQIYVPLWAHCDDNHAWVEVYVDNDWHYLGACEPEEILDKGWFDDASARAMIVKNILYGNIKKEAKDYLGFNAGLYEINQTKRYADTKHIKIYLYDRDKILSNIDFNICLMNFALFSPIIKAKTDMEGAYETDIGIGNVFLSLYREKNYIIPLDLKDNDVFYVDIRDFEPEYNKYKEFFINVPQASNRNRKKAPVKKDSGYKIKDFPNEEVRVQAMAEGLSSLWEILSEKDKRDISIDVLRDCRKAENIHCVNDDIYLNYIQNPRVYFEHLEVCRDLFKSKFLDVNEILDFVKDIRLTREKPVTGSTGVYYTKISNALSVKIFVVNVLRAMGIASKLVNADVYLYDGKGFRIFTELSKILDGLKYIDSCCIREETDTKGMANLCIKGDLSGFGESFSISKFDIFENNLISLDKSSIKESMELPEGEYVLATQNRLPNGNICAKYNILNLKADSKLEVELEYMHADIKDMLSNYTLPKDLQEKLGILENSEDISLTIWLKEEEEPSQHIANDLILKDELLKDIKLNLLFTNEFERKDSAINELLEKSKSNDIYTNLGEILQEAFGRSTFVNHETLPIVALCKGVKAVYAFSGYQVGSGNIIEKIINILRSGNE</sequence>
<gene>
    <name evidence="2" type="ORF">HMPREF0381_1503</name>
</gene>
<evidence type="ECO:0000313" key="3">
    <source>
        <dbReference type="Proteomes" id="UP000003434"/>
    </source>
</evidence>
<proteinExistence type="predicted"/>
<dbReference type="RefSeq" id="WP_008751269.1">
    <property type="nucleotide sequence ID" value="NZ_GL622296.1"/>
</dbReference>
<name>E6LNG8_9FIRM</name>
<dbReference type="Proteomes" id="UP000003434">
    <property type="component" value="Unassembled WGS sequence"/>
</dbReference>
<organism evidence="2 3">
    <name type="scientific">Lachnoanaerobaculum saburreum DSM 3986</name>
    <dbReference type="NCBI Taxonomy" id="887325"/>
    <lineage>
        <taxon>Bacteria</taxon>
        <taxon>Bacillati</taxon>
        <taxon>Bacillota</taxon>
        <taxon>Clostridia</taxon>
        <taxon>Lachnospirales</taxon>
        <taxon>Lachnospiraceae</taxon>
        <taxon>Lachnoanaerobaculum</taxon>
    </lineage>
</organism>
<dbReference type="InterPro" id="IPR038765">
    <property type="entry name" value="Papain-like_cys_pep_sf"/>
</dbReference>
<feature type="domain" description="Transglutaminase-like" evidence="1">
    <location>
        <begin position="111"/>
        <end position="196"/>
    </location>
</feature>
<dbReference type="EMBL" id="AEPW01000057">
    <property type="protein sequence ID" value="EFU76665.1"/>
    <property type="molecule type" value="Genomic_DNA"/>
</dbReference>
<dbReference type="AlphaFoldDB" id="E6LNG8"/>
<accession>E6LNG8</accession>
<evidence type="ECO:0000313" key="2">
    <source>
        <dbReference type="EMBL" id="EFU76665.1"/>
    </source>
</evidence>
<dbReference type="Gene3D" id="3.10.620.30">
    <property type="match status" value="1"/>
</dbReference>
<reference evidence="2 3" key="1">
    <citation type="submission" date="2010-12" db="EMBL/GenBank/DDBJ databases">
        <authorList>
            <person name="Muzny D."/>
            <person name="Qin X."/>
            <person name="Deng J."/>
            <person name="Jiang H."/>
            <person name="Liu Y."/>
            <person name="Qu J."/>
            <person name="Song X.-Z."/>
            <person name="Zhang L."/>
            <person name="Thornton R."/>
            <person name="Coyle M."/>
            <person name="Francisco L."/>
            <person name="Jackson L."/>
            <person name="Javaid M."/>
            <person name="Korchina V."/>
            <person name="Kovar C."/>
            <person name="Mata R."/>
            <person name="Mathew T."/>
            <person name="Ngo R."/>
            <person name="Nguyen L."/>
            <person name="Nguyen N."/>
            <person name="Okwuonu G."/>
            <person name="Ongeri F."/>
            <person name="Pham C."/>
            <person name="Simmons D."/>
            <person name="Wilczek-Boney K."/>
            <person name="Hale W."/>
            <person name="Jakkamsetti A."/>
            <person name="Pham P."/>
            <person name="Ruth R."/>
            <person name="San Lucas F."/>
            <person name="Warren J."/>
            <person name="Zhang J."/>
            <person name="Zhao Z."/>
            <person name="Zhou C."/>
            <person name="Zhu D."/>
            <person name="Lee S."/>
            <person name="Bess C."/>
            <person name="Blankenburg K."/>
            <person name="Forbes L."/>
            <person name="Fu Q."/>
            <person name="Gubbala S."/>
            <person name="Hirani K."/>
            <person name="Jayaseelan J.C."/>
            <person name="Lara F."/>
            <person name="Munidasa M."/>
            <person name="Palculict T."/>
            <person name="Patil S."/>
            <person name="Pu L.-L."/>
            <person name="Saada N."/>
            <person name="Tang L."/>
            <person name="Weissenberger G."/>
            <person name="Zhu Y."/>
            <person name="Hemphill L."/>
            <person name="Shang Y."/>
            <person name="Youmans B."/>
            <person name="Ayvaz T."/>
            <person name="Ross M."/>
            <person name="Santibanez J."/>
            <person name="Aqrawi P."/>
            <person name="Gross S."/>
            <person name="Joshi V."/>
            <person name="Fowler G."/>
            <person name="Nazareth L."/>
            <person name="Reid J."/>
            <person name="Worley K."/>
            <person name="Petrosino J."/>
            <person name="Highlander S."/>
            <person name="Gibbs R."/>
        </authorList>
    </citation>
    <scope>NUCLEOTIDE SEQUENCE [LARGE SCALE GENOMIC DNA]</scope>
    <source>
        <strain evidence="2 3">DSM 3986</strain>
    </source>
</reference>
<comment type="caution">
    <text evidence="2">The sequence shown here is derived from an EMBL/GenBank/DDBJ whole genome shotgun (WGS) entry which is preliminary data.</text>
</comment>
<dbReference type="InterPro" id="IPR002931">
    <property type="entry name" value="Transglutaminase-like"/>
</dbReference>
<dbReference type="SUPFAM" id="SSF54001">
    <property type="entry name" value="Cysteine proteinases"/>
    <property type="match status" value="1"/>
</dbReference>
<dbReference type="PANTHER" id="PTHR35532">
    <property type="entry name" value="SIMILAR TO POLYHYDROXYALKANOATE DEPOLYMERASE"/>
    <property type="match status" value="1"/>
</dbReference>
<dbReference type="PANTHER" id="PTHR35532:SF5">
    <property type="entry name" value="CARBOHYDRATE-BINDING DOMAIN-CONTAINING PROTEIN"/>
    <property type="match status" value="1"/>
</dbReference>
<evidence type="ECO:0000259" key="1">
    <source>
        <dbReference type="Pfam" id="PF01841"/>
    </source>
</evidence>
<dbReference type="HOGENOM" id="CLU_325905_0_0_9"/>
<dbReference type="Pfam" id="PF01841">
    <property type="entry name" value="Transglut_core"/>
    <property type="match status" value="1"/>
</dbReference>